<proteinExistence type="predicted"/>
<gene>
    <name evidence="1" type="ORF">MAR_025777</name>
</gene>
<dbReference type="EMBL" id="CP111019">
    <property type="protein sequence ID" value="WAR11597.1"/>
    <property type="molecule type" value="Genomic_DNA"/>
</dbReference>
<accession>A0ABY7ER50</accession>
<evidence type="ECO:0000313" key="2">
    <source>
        <dbReference type="Proteomes" id="UP001164746"/>
    </source>
</evidence>
<evidence type="ECO:0000313" key="1">
    <source>
        <dbReference type="EMBL" id="WAR11597.1"/>
    </source>
</evidence>
<reference evidence="1" key="1">
    <citation type="submission" date="2022-11" db="EMBL/GenBank/DDBJ databases">
        <title>Centuries of genome instability and evolution in soft-shell clam transmissible cancer (bioRxiv).</title>
        <authorList>
            <person name="Hart S.F.M."/>
            <person name="Yonemitsu M.A."/>
            <person name="Giersch R.M."/>
            <person name="Beal B.F."/>
            <person name="Arriagada G."/>
            <person name="Davis B.W."/>
            <person name="Ostrander E.A."/>
            <person name="Goff S.P."/>
            <person name="Metzger M.J."/>
        </authorList>
    </citation>
    <scope>NUCLEOTIDE SEQUENCE</scope>
    <source>
        <strain evidence="1">MELC-2E11</strain>
        <tissue evidence="1">Siphon/mantle</tissue>
    </source>
</reference>
<protein>
    <submittedName>
        <fullName evidence="1">Uncharacterized protein</fullName>
    </submittedName>
</protein>
<sequence>MLCELKYWGVASQNTVWHLGKRQWLLSQKFQGYNQYSKLRHRPPQVTSEKLHEICTDLADVIQLPSMCSKRSNTLKIHMENLASVLVKLQSNKKLKAKCCVDSVAPSSHCYKNETSCHVIPPTKNVEDMYTDLEDFLSLHHDYEYLDLDVDIPTDRFMKLSKPVMLYGVAIGEVWELSIVFGQFLLIHLRQELKRTTDAEGFHKPVCKLCKMPKSVLRNMFFDLTGCELTAETSEQREINDRAAENLIGSDDTTLLLDLRSMNDNDTKYDEFYDAVGNPREKKMRRVIHVIENVHRKIKGRSEKRVPEGVAVPSAEALRLQFTPSNQFSKTALRFTSRFNVKFRVHTRMARVSHPDAHYVAAYNKYLKHFCVAFKEHTHFVCLDDKSIVPIGEPGIPISKGVRGHNKVMTPGTGLKLVAADHDFHIAGVIPSVVLVTEIPDCADDSFFQGNVFVTCKDKSPDHRLTYESVKVLLLEIFFALDLDCLVVLRTAPNHSWMNPAERCMSILNLALQHVSLCREDMDEEIEKYVKREILIGRC</sequence>
<dbReference type="Proteomes" id="UP001164746">
    <property type="component" value="Chromosome 8"/>
</dbReference>
<organism evidence="1 2">
    <name type="scientific">Mya arenaria</name>
    <name type="common">Soft-shell clam</name>
    <dbReference type="NCBI Taxonomy" id="6604"/>
    <lineage>
        <taxon>Eukaryota</taxon>
        <taxon>Metazoa</taxon>
        <taxon>Spiralia</taxon>
        <taxon>Lophotrochozoa</taxon>
        <taxon>Mollusca</taxon>
        <taxon>Bivalvia</taxon>
        <taxon>Autobranchia</taxon>
        <taxon>Heteroconchia</taxon>
        <taxon>Euheterodonta</taxon>
        <taxon>Imparidentia</taxon>
        <taxon>Neoheterodontei</taxon>
        <taxon>Myida</taxon>
        <taxon>Myoidea</taxon>
        <taxon>Myidae</taxon>
        <taxon>Mya</taxon>
    </lineage>
</organism>
<keyword evidence="2" id="KW-1185">Reference proteome</keyword>
<name>A0ABY7ER50_MYAAR</name>